<reference evidence="2 3" key="1">
    <citation type="submission" date="2024-10" db="EMBL/GenBank/DDBJ databases">
        <title>The Natural Products Discovery Center: Release of the First 8490 Sequenced Strains for Exploring Actinobacteria Biosynthetic Diversity.</title>
        <authorList>
            <person name="Kalkreuter E."/>
            <person name="Kautsar S.A."/>
            <person name="Yang D."/>
            <person name="Bader C.D."/>
            <person name="Teijaro C.N."/>
            <person name="Fluegel L."/>
            <person name="Davis C.M."/>
            <person name="Simpson J.R."/>
            <person name="Lauterbach L."/>
            <person name="Steele A.D."/>
            <person name="Gui C."/>
            <person name="Meng S."/>
            <person name="Li G."/>
            <person name="Viehrig K."/>
            <person name="Ye F."/>
            <person name="Su P."/>
            <person name="Kiefer A.F."/>
            <person name="Nichols A."/>
            <person name="Cepeda A.J."/>
            <person name="Yan W."/>
            <person name="Fan B."/>
            <person name="Jiang Y."/>
            <person name="Adhikari A."/>
            <person name="Zheng C.-J."/>
            <person name="Schuster L."/>
            <person name="Cowan T.M."/>
            <person name="Smanski M.J."/>
            <person name="Chevrette M.G."/>
            <person name="De Carvalho L.P.S."/>
            <person name="Shen B."/>
        </authorList>
    </citation>
    <scope>NUCLEOTIDE SEQUENCE [LARGE SCALE GENOMIC DNA]</scope>
    <source>
        <strain evidence="2 3">NPDC048229</strain>
    </source>
</reference>
<evidence type="ECO:0008006" key="4">
    <source>
        <dbReference type="Google" id="ProtNLM"/>
    </source>
</evidence>
<feature type="signal peptide" evidence="1">
    <location>
        <begin position="1"/>
        <end position="22"/>
    </location>
</feature>
<name>A0ABW7C5Z6_9ACTN</name>
<keyword evidence="3" id="KW-1185">Reference proteome</keyword>
<gene>
    <name evidence="2" type="ORF">ACGFYS_34520</name>
</gene>
<evidence type="ECO:0000256" key="1">
    <source>
        <dbReference type="SAM" id="SignalP"/>
    </source>
</evidence>
<dbReference type="EMBL" id="JBICZW010000038">
    <property type="protein sequence ID" value="MFG3194030.1"/>
    <property type="molecule type" value="Genomic_DNA"/>
</dbReference>
<accession>A0ABW7C5Z6</accession>
<organism evidence="2 3">
    <name type="scientific">Streptomyces omiyaensis</name>
    <dbReference type="NCBI Taxonomy" id="68247"/>
    <lineage>
        <taxon>Bacteria</taxon>
        <taxon>Bacillati</taxon>
        <taxon>Actinomycetota</taxon>
        <taxon>Actinomycetes</taxon>
        <taxon>Kitasatosporales</taxon>
        <taxon>Streptomycetaceae</taxon>
        <taxon>Streptomyces</taxon>
    </lineage>
</organism>
<proteinExistence type="predicted"/>
<comment type="caution">
    <text evidence="2">The sequence shown here is derived from an EMBL/GenBank/DDBJ whole genome shotgun (WGS) entry which is preliminary data.</text>
</comment>
<evidence type="ECO:0000313" key="2">
    <source>
        <dbReference type="EMBL" id="MFG3194030.1"/>
    </source>
</evidence>
<dbReference type="Proteomes" id="UP001604282">
    <property type="component" value="Unassembled WGS sequence"/>
</dbReference>
<sequence>MKHAKAVAALALVLLVSGCSQAKEEKRAFQVPDSLCGTPVSADLLSPALPAGGEKVGEERKELGGYFRCTVSVDGERALTAVWEWLEAGKTARSVAYNAPYRDLADVESSDKRYVYSDTGGVSRVTCEPAAAHRKGEAELFVTIALSEGRTAPAPEVKQLLLAYAEALSASSECVRK</sequence>
<keyword evidence="1" id="KW-0732">Signal</keyword>
<feature type="chain" id="PRO_5045262512" description="DUF3558 domain-containing protein" evidence="1">
    <location>
        <begin position="23"/>
        <end position="177"/>
    </location>
</feature>
<dbReference type="RefSeq" id="WP_189848200.1">
    <property type="nucleotide sequence ID" value="NZ_BMVV01000003.1"/>
</dbReference>
<protein>
    <recommendedName>
        <fullName evidence="4">DUF3558 domain-containing protein</fullName>
    </recommendedName>
</protein>
<dbReference type="PROSITE" id="PS51257">
    <property type="entry name" value="PROKAR_LIPOPROTEIN"/>
    <property type="match status" value="1"/>
</dbReference>
<evidence type="ECO:0000313" key="3">
    <source>
        <dbReference type="Proteomes" id="UP001604282"/>
    </source>
</evidence>